<keyword evidence="5" id="KW-0812">Transmembrane</keyword>
<keyword evidence="5" id="KW-0472">Membrane</keyword>
<proteinExistence type="predicted"/>
<evidence type="ECO:0000256" key="4">
    <source>
        <dbReference type="PROSITE-ProRule" id="PRU00175"/>
    </source>
</evidence>
<name>A0A9P1IIR0_9PELO</name>
<evidence type="ECO:0000256" key="3">
    <source>
        <dbReference type="ARBA" id="ARBA00022833"/>
    </source>
</evidence>
<organism evidence="7 8">
    <name type="scientific">Caenorhabditis angaria</name>
    <dbReference type="NCBI Taxonomy" id="860376"/>
    <lineage>
        <taxon>Eukaryota</taxon>
        <taxon>Metazoa</taxon>
        <taxon>Ecdysozoa</taxon>
        <taxon>Nematoda</taxon>
        <taxon>Chromadorea</taxon>
        <taxon>Rhabditida</taxon>
        <taxon>Rhabditina</taxon>
        <taxon>Rhabditomorpha</taxon>
        <taxon>Rhabditoidea</taxon>
        <taxon>Rhabditidae</taxon>
        <taxon>Peloderinae</taxon>
        <taxon>Caenorhabditis</taxon>
    </lineage>
</organism>
<reference evidence="7" key="1">
    <citation type="submission" date="2022-11" db="EMBL/GenBank/DDBJ databases">
        <authorList>
            <person name="Kikuchi T."/>
        </authorList>
    </citation>
    <scope>NUCLEOTIDE SEQUENCE</scope>
    <source>
        <strain evidence="7">PS1010</strain>
    </source>
</reference>
<evidence type="ECO:0000256" key="2">
    <source>
        <dbReference type="ARBA" id="ARBA00022771"/>
    </source>
</evidence>
<dbReference type="SMART" id="SM00184">
    <property type="entry name" value="RING"/>
    <property type="match status" value="1"/>
</dbReference>
<dbReference type="InterPro" id="IPR013083">
    <property type="entry name" value="Znf_RING/FYVE/PHD"/>
</dbReference>
<sequence length="404" mass="46818">MGVVPIPLTVSHTSNVPIEVKFSLKPSCKICSNDFNDKDHIPKLLQCGHTFCSSCIKRSVESNKFSYSGDGDVFRHFNCFTCKKESELDTNKSDYGFPSNFQLMEVLQPSDTRSLKCIECHADSNECMMQICRMCTINNFKFDIVKIDHEDSVTDPDNFAICSTCILRKHKDHIYIDFYPIRRFWHLKNVLRDVKVAKASYDKFFCEAREIMDKTPRLLTRFQDETSRMIELMSYAKSSHQLKYMEKRYEEEMKKVVGVAKCIKDSLIKVNGDIEKNCLTLRDENDNLKGTACDENIQNIQEVLKVFGPSAPPEEEEVEVKQEHVPEIIPTPFVLLKNIIELIWLSISWTTQVTLEETKKIIEKQKDSQIRVGYVSIHPKFIIFSFSFTVVLSILAMIFKILFF</sequence>
<dbReference type="Proteomes" id="UP001152747">
    <property type="component" value="Unassembled WGS sequence"/>
</dbReference>
<feature type="transmembrane region" description="Helical" evidence="5">
    <location>
        <begin position="381"/>
        <end position="403"/>
    </location>
</feature>
<evidence type="ECO:0000259" key="6">
    <source>
        <dbReference type="PROSITE" id="PS50089"/>
    </source>
</evidence>
<evidence type="ECO:0000256" key="5">
    <source>
        <dbReference type="SAM" id="Phobius"/>
    </source>
</evidence>
<keyword evidence="2 4" id="KW-0863">Zinc-finger</keyword>
<dbReference type="AlphaFoldDB" id="A0A9P1IIR0"/>
<keyword evidence="3" id="KW-0862">Zinc</keyword>
<keyword evidence="1" id="KW-0479">Metal-binding</keyword>
<feature type="domain" description="RING-type" evidence="6">
    <location>
        <begin position="28"/>
        <end position="83"/>
    </location>
</feature>
<accession>A0A9P1IIR0</accession>
<dbReference type="GO" id="GO:0008270">
    <property type="term" value="F:zinc ion binding"/>
    <property type="evidence" value="ECO:0007669"/>
    <property type="project" value="UniProtKB-KW"/>
</dbReference>
<dbReference type="PANTHER" id="PTHR22791">
    <property type="entry name" value="RING-TYPE DOMAIN-CONTAINING PROTEIN"/>
    <property type="match status" value="1"/>
</dbReference>
<evidence type="ECO:0000256" key="1">
    <source>
        <dbReference type="ARBA" id="ARBA00022723"/>
    </source>
</evidence>
<evidence type="ECO:0000313" key="7">
    <source>
        <dbReference type="EMBL" id="CAI5445213.1"/>
    </source>
</evidence>
<dbReference type="PANTHER" id="PTHR22791:SF6">
    <property type="entry name" value="RING-TYPE DOMAIN-CONTAINING PROTEIN"/>
    <property type="match status" value="1"/>
</dbReference>
<dbReference type="SUPFAM" id="SSF57850">
    <property type="entry name" value="RING/U-box"/>
    <property type="match status" value="1"/>
</dbReference>
<gene>
    <name evidence="7" type="ORF">CAMP_LOCUS7850</name>
</gene>
<comment type="caution">
    <text evidence="7">The sequence shown here is derived from an EMBL/GenBank/DDBJ whole genome shotgun (WGS) entry which is preliminary data.</text>
</comment>
<dbReference type="InterPro" id="IPR017907">
    <property type="entry name" value="Znf_RING_CS"/>
</dbReference>
<keyword evidence="8" id="KW-1185">Reference proteome</keyword>
<dbReference type="Pfam" id="PF13445">
    <property type="entry name" value="zf-RING_UBOX"/>
    <property type="match status" value="1"/>
</dbReference>
<evidence type="ECO:0000313" key="8">
    <source>
        <dbReference type="Proteomes" id="UP001152747"/>
    </source>
</evidence>
<dbReference type="PROSITE" id="PS50089">
    <property type="entry name" value="ZF_RING_2"/>
    <property type="match status" value="1"/>
</dbReference>
<dbReference type="EMBL" id="CANHGI010000003">
    <property type="protein sequence ID" value="CAI5445213.1"/>
    <property type="molecule type" value="Genomic_DNA"/>
</dbReference>
<dbReference type="InterPro" id="IPR027370">
    <property type="entry name" value="Znf-RING_euk"/>
</dbReference>
<dbReference type="PROSITE" id="PS00518">
    <property type="entry name" value="ZF_RING_1"/>
    <property type="match status" value="1"/>
</dbReference>
<protein>
    <recommendedName>
        <fullName evidence="6">RING-type domain-containing protein</fullName>
    </recommendedName>
</protein>
<dbReference type="InterPro" id="IPR001841">
    <property type="entry name" value="Znf_RING"/>
</dbReference>
<dbReference type="GO" id="GO:0016567">
    <property type="term" value="P:protein ubiquitination"/>
    <property type="evidence" value="ECO:0007669"/>
    <property type="project" value="TreeGrafter"/>
</dbReference>
<dbReference type="GO" id="GO:0061630">
    <property type="term" value="F:ubiquitin protein ligase activity"/>
    <property type="evidence" value="ECO:0007669"/>
    <property type="project" value="TreeGrafter"/>
</dbReference>
<keyword evidence="5" id="KW-1133">Transmembrane helix</keyword>
<dbReference type="InterPro" id="IPR051435">
    <property type="entry name" value="RING_finger_E3_ubiq-ligases"/>
</dbReference>
<dbReference type="Gene3D" id="3.30.40.10">
    <property type="entry name" value="Zinc/RING finger domain, C3HC4 (zinc finger)"/>
    <property type="match status" value="1"/>
</dbReference>
<dbReference type="OrthoDB" id="5808232at2759"/>